<sequence length="204" mass="23946">MNTIHLRSKKVDIYQGNGFETFSYRDYTVKIVEDPDNDPRKNFDNLGSLSLFYKKMNLANEEKLLLKKCQDIEKNTVDYICLPVYMYDHSAFMLQTFPWNDKFDSGKVGIIYAKREKVIREFGFNYLPEQIDLILKSELKTYSDYLNGYVYGYQISKNNEILDSCYGFYGCDHVDSDLVNSAICQINFLADQELEETKFYNSLV</sequence>
<evidence type="ECO:0000313" key="1">
    <source>
        <dbReference type="EMBL" id="KKS59075.1"/>
    </source>
</evidence>
<dbReference type="Proteomes" id="UP000034678">
    <property type="component" value="Unassembled WGS sequence"/>
</dbReference>
<name>A0A0G1ADA4_UNCKA</name>
<organism evidence="1 2">
    <name type="scientific">candidate division WWE3 bacterium GW2011_GWF2_42_42</name>
    <dbReference type="NCBI Taxonomy" id="1619142"/>
    <lineage>
        <taxon>Bacteria</taxon>
        <taxon>Katanobacteria</taxon>
    </lineage>
</organism>
<gene>
    <name evidence="1" type="ORF">UV26_C0030G0007</name>
</gene>
<accession>A0A0G1ADA4</accession>
<evidence type="ECO:0000313" key="2">
    <source>
        <dbReference type="Proteomes" id="UP000034678"/>
    </source>
</evidence>
<proteinExistence type="predicted"/>
<dbReference type="STRING" id="1619142.UV26_C0030G0007"/>
<comment type="caution">
    <text evidence="1">The sequence shown here is derived from an EMBL/GenBank/DDBJ whole genome shotgun (WGS) entry which is preliminary data.</text>
</comment>
<protein>
    <submittedName>
        <fullName evidence="1">Uncharacterized protein</fullName>
    </submittedName>
</protein>
<dbReference type="AlphaFoldDB" id="A0A0G1ADA4"/>
<dbReference type="EMBL" id="LCDU01000030">
    <property type="protein sequence ID" value="KKS59075.1"/>
    <property type="molecule type" value="Genomic_DNA"/>
</dbReference>
<reference evidence="1 2" key="1">
    <citation type="journal article" date="2015" name="Nature">
        <title>rRNA introns, odd ribosomes, and small enigmatic genomes across a large radiation of phyla.</title>
        <authorList>
            <person name="Brown C.T."/>
            <person name="Hug L.A."/>
            <person name="Thomas B.C."/>
            <person name="Sharon I."/>
            <person name="Castelle C.J."/>
            <person name="Singh A."/>
            <person name="Wilkins M.J."/>
            <person name="Williams K.H."/>
            <person name="Banfield J.F."/>
        </authorList>
    </citation>
    <scope>NUCLEOTIDE SEQUENCE [LARGE SCALE GENOMIC DNA]</scope>
</reference>